<name>V5X8M4_MYCNE</name>
<sequence>MTGGGYPNGSPDPFGGPASGSFGGPPPGSFGGPPPGASGQGYSGSPGFFDAPGSGFGAPPPGPRGEVNTLATLSIVFAVVFAPAGAVLGHLALNQIRRRSQRGRERAIIGLTLSYIVLVAAVIALVVWLVSGDEDSGATSSTTMSATGTTWTTPPPPRTTVVTSPAPVRQTVAVGELAVGDCVEVQQYERVPGDPSTTNINIYRTACEVRDGVVRVDGLFSQRGQCKTTLVISNPEDTIFACISDFKG</sequence>
<keyword evidence="2" id="KW-0812">Transmembrane</keyword>
<feature type="compositionally biased region" description="Pro residues" evidence="1">
    <location>
        <begin position="24"/>
        <end position="36"/>
    </location>
</feature>
<dbReference type="Pfam" id="PF13828">
    <property type="entry name" value="DUF4190"/>
    <property type="match status" value="1"/>
</dbReference>
<feature type="transmembrane region" description="Helical" evidence="2">
    <location>
        <begin position="108"/>
        <end position="130"/>
    </location>
</feature>
<evidence type="ECO:0000313" key="4">
    <source>
        <dbReference type="EMBL" id="AHC24148.1"/>
    </source>
</evidence>
<proteinExistence type="predicted"/>
<evidence type="ECO:0000313" key="5">
    <source>
        <dbReference type="Proteomes" id="UP000018763"/>
    </source>
</evidence>
<keyword evidence="2" id="KW-1133">Transmembrane helix</keyword>
<feature type="region of interest" description="Disordered" evidence="1">
    <location>
        <begin position="137"/>
        <end position="162"/>
    </location>
</feature>
<gene>
    <name evidence="4" type="ORF">D174_05905</name>
</gene>
<evidence type="ECO:0000256" key="1">
    <source>
        <dbReference type="SAM" id="MobiDB-lite"/>
    </source>
</evidence>
<dbReference type="AlphaFoldDB" id="V5X8M4"/>
<keyword evidence="5" id="KW-1185">Reference proteome</keyword>
<feature type="compositionally biased region" description="Low complexity" evidence="1">
    <location>
        <begin position="138"/>
        <end position="152"/>
    </location>
</feature>
<dbReference type="GeneID" id="96993019"/>
<reference evidence="4 5" key="1">
    <citation type="journal article" date="2014" name="Genome Announc.">
        <title>Complete Genome Sequence of Sterol-Transforming Mycobacterium neoaurum Strain VKM Ac-1815D.</title>
        <authorList>
            <person name="Shtratnikova V.Y."/>
            <person name="Bragin E.Y."/>
            <person name="Dovbnya D.V."/>
            <person name="Pekov Y.A."/>
            <person name="Schelkunov M.I."/>
            <person name="Strizhov N."/>
            <person name="Ivashina T.V."/>
            <person name="Ashapkin V.V."/>
            <person name="Donova M.V."/>
        </authorList>
    </citation>
    <scope>NUCLEOTIDE SEQUENCE [LARGE SCALE GENOMIC DNA]</scope>
    <source>
        <strain evidence="4 5">VKM Ac-1815D</strain>
    </source>
</reference>
<evidence type="ECO:0000256" key="2">
    <source>
        <dbReference type="SAM" id="Phobius"/>
    </source>
</evidence>
<dbReference type="RefSeq" id="WP_019513900.1">
    <property type="nucleotide sequence ID" value="NC_023036.2"/>
</dbReference>
<dbReference type="Proteomes" id="UP000018763">
    <property type="component" value="Chromosome"/>
</dbReference>
<organism evidence="4 5">
    <name type="scientific">Mycolicibacterium neoaurum VKM Ac-1815D</name>
    <dbReference type="NCBI Taxonomy" id="700508"/>
    <lineage>
        <taxon>Bacteria</taxon>
        <taxon>Bacillati</taxon>
        <taxon>Actinomycetota</taxon>
        <taxon>Actinomycetes</taxon>
        <taxon>Mycobacteriales</taxon>
        <taxon>Mycobacteriaceae</taxon>
        <taxon>Mycolicibacterium</taxon>
    </lineage>
</organism>
<keyword evidence="2" id="KW-0472">Membrane</keyword>
<accession>V5X8M4</accession>
<evidence type="ECO:0000259" key="3">
    <source>
        <dbReference type="Pfam" id="PF13828"/>
    </source>
</evidence>
<dbReference type="InterPro" id="IPR025241">
    <property type="entry name" value="DUF4190"/>
</dbReference>
<protein>
    <recommendedName>
        <fullName evidence="3">DUF4190 domain-containing protein</fullName>
    </recommendedName>
</protein>
<dbReference type="eggNOG" id="ENOG5032TTV">
    <property type="taxonomic scope" value="Bacteria"/>
</dbReference>
<feature type="region of interest" description="Disordered" evidence="1">
    <location>
        <begin position="1"/>
        <end position="63"/>
    </location>
</feature>
<dbReference type="EMBL" id="CP006936">
    <property type="protein sequence ID" value="AHC24148.1"/>
    <property type="molecule type" value="Genomic_DNA"/>
</dbReference>
<feature type="domain" description="DUF4190" evidence="3">
    <location>
        <begin position="73"/>
        <end position="123"/>
    </location>
</feature>
<feature type="transmembrane region" description="Helical" evidence="2">
    <location>
        <begin position="70"/>
        <end position="96"/>
    </location>
</feature>